<sequence>MKAGMLDSKVANTYSRRSMLTEGKREGLSEKASWSSLTRIAKDGVYVSKVLTRRMYTAMSHQSFQSRLRDGTLRTLGIWGASTNEEIAVMPRRTSRRYSAPPQHRWRDLCHHQGL</sequence>
<reference evidence="1 2" key="1">
    <citation type="submission" date="2014-04" db="EMBL/GenBank/DDBJ databases">
        <authorList>
            <consortium name="DOE Joint Genome Institute"/>
            <person name="Kuo A."/>
            <person name="Kohler A."/>
            <person name="Costa M.D."/>
            <person name="Nagy L.G."/>
            <person name="Floudas D."/>
            <person name="Copeland A."/>
            <person name="Barry K.W."/>
            <person name="Cichocki N."/>
            <person name="Veneault-Fourrey C."/>
            <person name="LaButti K."/>
            <person name="Lindquist E.A."/>
            <person name="Lipzen A."/>
            <person name="Lundell T."/>
            <person name="Morin E."/>
            <person name="Murat C."/>
            <person name="Sun H."/>
            <person name="Tunlid A."/>
            <person name="Henrissat B."/>
            <person name="Grigoriev I.V."/>
            <person name="Hibbett D.S."/>
            <person name="Martin F."/>
            <person name="Nordberg H.P."/>
            <person name="Cantor M.N."/>
            <person name="Hua S.X."/>
        </authorList>
    </citation>
    <scope>NUCLEOTIDE SEQUENCE [LARGE SCALE GENOMIC DNA]</scope>
    <source>
        <strain evidence="1 2">Marx 270</strain>
    </source>
</reference>
<organism evidence="1 2">
    <name type="scientific">Pisolithus tinctorius Marx 270</name>
    <dbReference type="NCBI Taxonomy" id="870435"/>
    <lineage>
        <taxon>Eukaryota</taxon>
        <taxon>Fungi</taxon>
        <taxon>Dikarya</taxon>
        <taxon>Basidiomycota</taxon>
        <taxon>Agaricomycotina</taxon>
        <taxon>Agaricomycetes</taxon>
        <taxon>Agaricomycetidae</taxon>
        <taxon>Boletales</taxon>
        <taxon>Sclerodermatineae</taxon>
        <taxon>Pisolithaceae</taxon>
        <taxon>Pisolithus</taxon>
    </lineage>
</organism>
<protein>
    <submittedName>
        <fullName evidence="1">Uncharacterized protein</fullName>
    </submittedName>
</protein>
<accession>A0A0C3JCW6</accession>
<dbReference type="AlphaFoldDB" id="A0A0C3JCW6"/>
<dbReference type="Proteomes" id="UP000054217">
    <property type="component" value="Unassembled WGS sequence"/>
</dbReference>
<proteinExistence type="predicted"/>
<keyword evidence="2" id="KW-1185">Reference proteome</keyword>
<name>A0A0C3JCW6_PISTI</name>
<dbReference type="EMBL" id="KN832065">
    <property type="protein sequence ID" value="KIN95526.1"/>
    <property type="molecule type" value="Genomic_DNA"/>
</dbReference>
<evidence type="ECO:0000313" key="2">
    <source>
        <dbReference type="Proteomes" id="UP000054217"/>
    </source>
</evidence>
<gene>
    <name evidence="1" type="ORF">M404DRAFT_1007396</name>
</gene>
<dbReference type="HOGENOM" id="CLU_2109979_0_0_1"/>
<dbReference type="InParanoid" id="A0A0C3JCW6"/>
<reference evidence="2" key="2">
    <citation type="submission" date="2015-01" db="EMBL/GenBank/DDBJ databases">
        <title>Evolutionary Origins and Diversification of the Mycorrhizal Mutualists.</title>
        <authorList>
            <consortium name="DOE Joint Genome Institute"/>
            <consortium name="Mycorrhizal Genomics Consortium"/>
            <person name="Kohler A."/>
            <person name="Kuo A."/>
            <person name="Nagy L.G."/>
            <person name="Floudas D."/>
            <person name="Copeland A."/>
            <person name="Barry K.W."/>
            <person name="Cichocki N."/>
            <person name="Veneault-Fourrey C."/>
            <person name="LaButti K."/>
            <person name="Lindquist E.A."/>
            <person name="Lipzen A."/>
            <person name="Lundell T."/>
            <person name="Morin E."/>
            <person name="Murat C."/>
            <person name="Riley R."/>
            <person name="Ohm R."/>
            <person name="Sun H."/>
            <person name="Tunlid A."/>
            <person name="Henrissat B."/>
            <person name="Grigoriev I.V."/>
            <person name="Hibbett D.S."/>
            <person name="Martin F."/>
        </authorList>
    </citation>
    <scope>NUCLEOTIDE SEQUENCE [LARGE SCALE GENOMIC DNA]</scope>
    <source>
        <strain evidence="2">Marx 270</strain>
    </source>
</reference>
<evidence type="ECO:0000313" key="1">
    <source>
        <dbReference type="EMBL" id="KIN95526.1"/>
    </source>
</evidence>